<gene>
    <name evidence="1" type="ORF">NCTC12120_02933</name>
</gene>
<dbReference type="EMBL" id="UAVU01000003">
    <property type="protein sequence ID" value="SQA99033.1"/>
    <property type="molecule type" value="Genomic_DNA"/>
</dbReference>
<name>A0A2X2TEH7_9ENTR</name>
<sequence length="91" mass="9461">MESSPLQSLSLAQAQQKQFRLVDIICRHFPGADFLSQGDVGLVSGLNQPKTTQRVEAVLADFFSAPAAALVQGAGTGGYSQRAGGVVKGGR</sequence>
<accession>A0A2X2TEH7</accession>
<dbReference type="Proteomes" id="UP000251197">
    <property type="component" value="Unassembled WGS sequence"/>
</dbReference>
<protein>
    <submittedName>
        <fullName evidence="1">Uncharacterized protein</fullName>
    </submittedName>
</protein>
<evidence type="ECO:0000313" key="1">
    <source>
        <dbReference type="EMBL" id="SQA99033.1"/>
    </source>
</evidence>
<proteinExistence type="predicted"/>
<organism evidence="1 2">
    <name type="scientific">Cedecea neteri</name>
    <dbReference type="NCBI Taxonomy" id="158822"/>
    <lineage>
        <taxon>Bacteria</taxon>
        <taxon>Pseudomonadati</taxon>
        <taxon>Pseudomonadota</taxon>
        <taxon>Gammaproteobacteria</taxon>
        <taxon>Enterobacterales</taxon>
        <taxon>Enterobacteriaceae</taxon>
        <taxon>Cedecea</taxon>
    </lineage>
</organism>
<dbReference type="InterPro" id="IPR015421">
    <property type="entry name" value="PyrdxlP-dep_Trfase_major"/>
</dbReference>
<dbReference type="Gene3D" id="3.40.640.10">
    <property type="entry name" value="Type I PLP-dependent aspartate aminotransferase-like (Major domain)"/>
    <property type="match status" value="1"/>
</dbReference>
<reference evidence="1 2" key="1">
    <citation type="submission" date="2018-06" db="EMBL/GenBank/DDBJ databases">
        <authorList>
            <consortium name="Pathogen Informatics"/>
            <person name="Doyle S."/>
        </authorList>
    </citation>
    <scope>NUCLEOTIDE SEQUENCE [LARGE SCALE GENOMIC DNA]</scope>
    <source>
        <strain evidence="1 2">NCTC12120</strain>
    </source>
</reference>
<dbReference type="AlphaFoldDB" id="A0A2X2TEH7"/>
<evidence type="ECO:0000313" key="2">
    <source>
        <dbReference type="Proteomes" id="UP000251197"/>
    </source>
</evidence>